<evidence type="ECO:0000313" key="12">
    <source>
        <dbReference type="EMBL" id="CCC66588.1"/>
    </source>
</evidence>
<dbReference type="HOGENOM" id="CLU_000288_63_23_1"/>
<reference key="2">
    <citation type="submission" date="2011-08" db="EMBL/GenBank/DDBJ databases">
        <title>Genome sequence of Naumovozyma castellii.</title>
        <authorList>
            <person name="Gordon J.L."/>
            <person name="Armisen D."/>
            <person name="Proux-Wera E."/>
            <person name="OhEigeartaigh S.S."/>
            <person name="Byrne K.P."/>
            <person name="Wolfe K.H."/>
        </authorList>
    </citation>
    <scope>NUCLEOTIDE SEQUENCE</scope>
    <source>
        <strain>Type strain:CBS 4309</strain>
    </source>
</reference>
<dbReference type="GO" id="GO:0051229">
    <property type="term" value="P:meiotic spindle disassembly"/>
    <property type="evidence" value="ECO:0007669"/>
    <property type="project" value="EnsemblFungi"/>
</dbReference>
<proteinExistence type="inferred from homology"/>
<dbReference type="Gene3D" id="1.10.510.10">
    <property type="entry name" value="Transferase(Phosphotransferase) domain 1"/>
    <property type="match status" value="1"/>
</dbReference>
<sequence>MHDKLLSIRREYTPRISKAHNYIVKECVGRGNFGDVYRAIDRTTNKVVAIKVVDLENTNERLEVLAQEIFFLAELKSPYIINYITTLLEDASMWIVMEYCGGGSCSDLLKYYFNNGLPEKKVAYITREILKGLQYLHEQKKIHRDIKAANILLTEEGHVKLGDFGVSGQLKSTLRRGTIVGTPYWMAPEVASQNIEGYDEKIDIWSLGITVFELLKGVPPLVKLDPIRVLANLSRKSAPRLQGAYSDAAKSFVALCLIKNPNERPAAVDLLKFPFVRFITVTNLKHEIELVKEYKRYPKSPGHMMQDRLYNALSRTNIEWDFASIRANGPKKYELTPVTKESPTSSSIMNENGTYLNQSQLITPITNPSTPSFRKRRLESFELRAEKELKQDFEASIVKQISSDVNSTVPQCRRLSNSTQSQLLTPTTKSTASSFRKYQPESYEIETGQTNGSLIMNQMGPGIDLKTIQFDYLNNVICHSLRRMDERANAEEAKVYIGEMLNLFKDVESNVAGFSEVFIEEISVRLESIRNYLSK</sequence>
<dbReference type="EC" id="2.7.11.1" evidence="2"/>
<protein>
    <recommendedName>
        <fullName evidence="2">non-specific serine/threonine protein kinase</fullName>
        <ecNumber evidence="2">2.7.11.1</ecNumber>
    </recommendedName>
</protein>
<keyword evidence="4" id="KW-0808">Transferase</keyword>
<dbReference type="EMBL" id="HE576752">
    <property type="protein sequence ID" value="CCC66588.1"/>
    <property type="molecule type" value="Genomic_DNA"/>
</dbReference>
<dbReference type="PROSITE" id="PS00107">
    <property type="entry name" value="PROTEIN_KINASE_ATP"/>
    <property type="match status" value="1"/>
</dbReference>
<dbReference type="GO" id="GO:0005634">
    <property type="term" value="C:nucleus"/>
    <property type="evidence" value="ECO:0007669"/>
    <property type="project" value="EnsemblFungi"/>
</dbReference>
<comment type="catalytic activity">
    <reaction evidence="9">
        <text>L-seryl-[protein] + ATP = O-phospho-L-seryl-[protein] + ADP + H(+)</text>
        <dbReference type="Rhea" id="RHEA:17989"/>
        <dbReference type="Rhea" id="RHEA-COMP:9863"/>
        <dbReference type="Rhea" id="RHEA-COMP:11604"/>
        <dbReference type="ChEBI" id="CHEBI:15378"/>
        <dbReference type="ChEBI" id="CHEBI:29999"/>
        <dbReference type="ChEBI" id="CHEBI:30616"/>
        <dbReference type="ChEBI" id="CHEBI:83421"/>
        <dbReference type="ChEBI" id="CHEBI:456216"/>
        <dbReference type="EC" id="2.7.11.1"/>
    </reaction>
</comment>
<dbReference type="InterPro" id="IPR011009">
    <property type="entry name" value="Kinase-like_dom_sf"/>
</dbReference>
<evidence type="ECO:0000259" key="11">
    <source>
        <dbReference type="PROSITE" id="PS50011"/>
    </source>
</evidence>
<feature type="binding site" evidence="10">
    <location>
        <position position="51"/>
    </location>
    <ligand>
        <name>ATP</name>
        <dbReference type="ChEBI" id="CHEBI:30616"/>
    </ligand>
</feature>
<keyword evidence="7 10" id="KW-0067">ATP-binding</keyword>
<comment type="catalytic activity">
    <reaction evidence="8">
        <text>L-threonyl-[protein] + ATP = O-phospho-L-threonyl-[protein] + ADP + H(+)</text>
        <dbReference type="Rhea" id="RHEA:46608"/>
        <dbReference type="Rhea" id="RHEA-COMP:11060"/>
        <dbReference type="Rhea" id="RHEA-COMP:11605"/>
        <dbReference type="ChEBI" id="CHEBI:15378"/>
        <dbReference type="ChEBI" id="CHEBI:30013"/>
        <dbReference type="ChEBI" id="CHEBI:30616"/>
        <dbReference type="ChEBI" id="CHEBI:61977"/>
        <dbReference type="ChEBI" id="CHEBI:456216"/>
        <dbReference type="EC" id="2.7.11.1"/>
    </reaction>
</comment>
<comment type="similarity">
    <text evidence="1">Belongs to the protein kinase superfamily. STE Ser/Thr protein kinase family. STE20 subfamily.</text>
</comment>
<evidence type="ECO:0000256" key="7">
    <source>
        <dbReference type="ARBA" id="ARBA00022840"/>
    </source>
</evidence>
<dbReference type="PROSITE" id="PS50011">
    <property type="entry name" value="PROTEIN_KINASE_DOM"/>
    <property type="match status" value="1"/>
</dbReference>
<evidence type="ECO:0000256" key="3">
    <source>
        <dbReference type="ARBA" id="ARBA00022527"/>
    </source>
</evidence>
<feature type="domain" description="Protein kinase" evidence="11">
    <location>
        <begin position="22"/>
        <end position="276"/>
    </location>
</feature>
<dbReference type="STRING" id="1064592.G0V552"/>
<evidence type="ECO:0000256" key="5">
    <source>
        <dbReference type="ARBA" id="ARBA00022741"/>
    </source>
</evidence>
<dbReference type="KEGG" id="ncs:NCAS_0A00280"/>
<dbReference type="Pfam" id="PF00069">
    <property type="entry name" value="Pkinase"/>
    <property type="match status" value="1"/>
</dbReference>
<keyword evidence="5 10" id="KW-0547">Nucleotide-binding</keyword>
<dbReference type="PANTHER" id="PTHR48012:SF10">
    <property type="entry name" value="FI20177P1"/>
    <property type="match status" value="1"/>
</dbReference>
<dbReference type="GeneID" id="96900077"/>
<evidence type="ECO:0000256" key="1">
    <source>
        <dbReference type="ARBA" id="ARBA00008874"/>
    </source>
</evidence>
<dbReference type="InParanoid" id="G0V552"/>
<keyword evidence="6" id="KW-0418">Kinase</keyword>
<dbReference type="SMART" id="SM00220">
    <property type="entry name" value="S_TKc"/>
    <property type="match status" value="1"/>
</dbReference>
<keyword evidence="3" id="KW-0723">Serine/threonine-protein kinase</keyword>
<reference evidence="12 13" key="1">
    <citation type="journal article" date="2011" name="Proc. Natl. Acad. Sci. U.S.A.">
        <title>Evolutionary erosion of yeast sex chromosomes by mating-type switching accidents.</title>
        <authorList>
            <person name="Gordon J.L."/>
            <person name="Armisen D."/>
            <person name="Proux-Wera E."/>
            <person name="Oheigeartaigh S.S."/>
            <person name="Byrne K.P."/>
            <person name="Wolfe K.H."/>
        </authorList>
    </citation>
    <scope>NUCLEOTIDE SEQUENCE [LARGE SCALE GENOMIC DNA]</scope>
    <source>
        <strain evidence="13">ATCC 76901 / BCRC 22586 / CBS 4309 / NBRC 1992 / NRRL Y-12630</strain>
    </source>
</reference>
<dbReference type="GO" id="GO:1903024">
    <property type="term" value="P:positive regulation of ascospore-type prospore membrane formation"/>
    <property type="evidence" value="ECO:0007669"/>
    <property type="project" value="EnsemblFungi"/>
</dbReference>
<dbReference type="OrthoDB" id="248923at2759"/>
<dbReference type="SUPFAM" id="SSF56112">
    <property type="entry name" value="Protein kinase-like (PK-like)"/>
    <property type="match status" value="1"/>
</dbReference>
<dbReference type="FunFam" id="1.10.510.10:FF:000499">
    <property type="entry name" value="Serine/threonine-protein kinase KIC1"/>
    <property type="match status" value="1"/>
</dbReference>
<dbReference type="RefSeq" id="XP_003672979.1">
    <property type="nucleotide sequence ID" value="XM_003672931.1"/>
</dbReference>
<dbReference type="FunCoup" id="G0V552">
    <property type="interactions" value="856"/>
</dbReference>
<dbReference type="GO" id="GO:0004674">
    <property type="term" value="F:protein serine/threonine kinase activity"/>
    <property type="evidence" value="ECO:0007669"/>
    <property type="project" value="UniProtKB-KW"/>
</dbReference>
<evidence type="ECO:0000256" key="6">
    <source>
        <dbReference type="ARBA" id="ARBA00022777"/>
    </source>
</evidence>
<dbReference type="GO" id="GO:0005524">
    <property type="term" value="F:ATP binding"/>
    <property type="evidence" value="ECO:0007669"/>
    <property type="project" value="UniProtKB-UniRule"/>
</dbReference>
<dbReference type="AlphaFoldDB" id="G0V552"/>
<accession>G0V552</accession>
<dbReference type="InterPro" id="IPR050629">
    <property type="entry name" value="STE20/SPS1-PAK"/>
</dbReference>
<evidence type="ECO:0000256" key="4">
    <source>
        <dbReference type="ARBA" id="ARBA00022679"/>
    </source>
</evidence>
<evidence type="ECO:0000313" key="13">
    <source>
        <dbReference type="Proteomes" id="UP000001640"/>
    </source>
</evidence>
<name>G0V552_NAUCA</name>
<gene>
    <name evidence="12" type="primary">NCAS0A00280</name>
    <name evidence="12" type="ordered locus">NCAS_0A00280</name>
</gene>
<keyword evidence="13" id="KW-1185">Reference proteome</keyword>
<dbReference type="GO" id="GO:0030476">
    <property type="term" value="P:ascospore wall assembly"/>
    <property type="evidence" value="ECO:0007669"/>
    <property type="project" value="EnsemblFungi"/>
</dbReference>
<dbReference type="InterPro" id="IPR000719">
    <property type="entry name" value="Prot_kinase_dom"/>
</dbReference>
<dbReference type="Proteomes" id="UP000001640">
    <property type="component" value="Chromosome 1"/>
</dbReference>
<evidence type="ECO:0000256" key="10">
    <source>
        <dbReference type="PROSITE-ProRule" id="PRU10141"/>
    </source>
</evidence>
<dbReference type="eggNOG" id="KOG0201">
    <property type="taxonomic scope" value="Eukaryota"/>
</dbReference>
<dbReference type="GO" id="GO:1904750">
    <property type="term" value="P:negative regulation of protein localization to nucleolus"/>
    <property type="evidence" value="ECO:0007669"/>
    <property type="project" value="EnsemblFungi"/>
</dbReference>
<evidence type="ECO:0000256" key="9">
    <source>
        <dbReference type="ARBA" id="ARBA00048679"/>
    </source>
</evidence>
<evidence type="ECO:0000256" key="2">
    <source>
        <dbReference type="ARBA" id="ARBA00012513"/>
    </source>
</evidence>
<dbReference type="GO" id="GO:0005628">
    <property type="term" value="C:prospore membrane"/>
    <property type="evidence" value="ECO:0007669"/>
    <property type="project" value="EnsemblFungi"/>
</dbReference>
<organism evidence="12 13">
    <name type="scientific">Naumovozyma castellii</name>
    <name type="common">Yeast</name>
    <name type="synonym">Saccharomyces castellii</name>
    <dbReference type="NCBI Taxonomy" id="27288"/>
    <lineage>
        <taxon>Eukaryota</taxon>
        <taxon>Fungi</taxon>
        <taxon>Dikarya</taxon>
        <taxon>Ascomycota</taxon>
        <taxon>Saccharomycotina</taxon>
        <taxon>Saccharomycetes</taxon>
        <taxon>Saccharomycetales</taxon>
        <taxon>Saccharomycetaceae</taxon>
        <taxon>Naumovozyma</taxon>
    </lineage>
</organism>
<dbReference type="PANTHER" id="PTHR48012">
    <property type="entry name" value="STERILE20-LIKE KINASE, ISOFORM B-RELATED"/>
    <property type="match status" value="1"/>
</dbReference>
<evidence type="ECO:0000256" key="8">
    <source>
        <dbReference type="ARBA" id="ARBA00047899"/>
    </source>
</evidence>
<dbReference type="GO" id="GO:0005737">
    <property type="term" value="C:cytoplasm"/>
    <property type="evidence" value="ECO:0007669"/>
    <property type="project" value="EnsemblFungi"/>
</dbReference>
<dbReference type="InterPro" id="IPR017441">
    <property type="entry name" value="Protein_kinase_ATP_BS"/>
</dbReference>
<dbReference type="OMA" id="DVSMWIV"/>